<evidence type="ECO:0000256" key="1">
    <source>
        <dbReference type="SAM" id="MobiDB-lite"/>
    </source>
</evidence>
<feature type="compositionally biased region" description="Basic and acidic residues" evidence="1">
    <location>
        <begin position="1"/>
        <end position="12"/>
    </location>
</feature>
<evidence type="ECO:0000256" key="2">
    <source>
        <dbReference type="SAM" id="Phobius"/>
    </source>
</evidence>
<name>A0A2W5A5S3_9BACT</name>
<protein>
    <submittedName>
        <fullName evidence="3">Uncharacterized protein</fullName>
    </submittedName>
</protein>
<dbReference type="AlphaFoldDB" id="A0A2W5A5S3"/>
<feature type="compositionally biased region" description="Pro residues" evidence="1">
    <location>
        <begin position="13"/>
        <end position="24"/>
    </location>
</feature>
<reference evidence="3 4" key="1">
    <citation type="submission" date="2017-08" db="EMBL/GenBank/DDBJ databases">
        <title>Infants hospitalized years apart are colonized by the same room-sourced microbial strains.</title>
        <authorList>
            <person name="Brooks B."/>
            <person name="Olm M.R."/>
            <person name="Firek B.A."/>
            <person name="Baker R."/>
            <person name="Thomas B.C."/>
            <person name="Morowitz M.J."/>
            <person name="Banfield J.F."/>
        </authorList>
    </citation>
    <scope>NUCLEOTIDE SEQUENCE [LARGE SCALE GENOMIC DNA]</scope>
    <source>
        <strain evidence="3">S2_018_000_R2_104</strain>
    </source>
</reference>
<keyword evidence="2" id="KW-0472">Membrane</keyword>
<keyword evidence="2" id="KW-1133">Transmembrane helix</keyword>
<accession>A0A2W5A5S3</accession>
<gene>
    <name evidence="3" type="ORF">DI626_00915</name>
</gene>
<feature type="region of interest" description="Disordered" evidence="1">
    <location>
        <begin position="1"/>
        <end position="38"/>
    </location>
</feature>
<evidence type="ECO:0000313" key="4">
    <source>
        <dbReference type="Proteomes" id="UP000249557"/>
    </source>
</evidence>
<evidence type="ECO:0000313" key="3">
    <source>
        <dbReference type="EMBL" id="PZO88806.1"/>
    </source>
</evidence>
<sequence>MSDNTEDPKKPTEPVPAQPQPETPAPEQTDDFNDDAPTMGLDAQLKQQARKPIELTQKNIKQIMYGAGGVVALILILMIYSCQPKNGSMAFGICSAFLEQNTPYPHTLRYTDIEGSRTAVRIYFTNVDPYGEFKQEMIECTFGPDEKMGMKVTQIMRNRRPVDPALIRSFNVSLPTIISSDPYLVLPPKWKNPLVDE</sequence>
<keyword evidence="2" id="KW-0812">Transmembrane</keyword>
<feature type="transmembrane region" description="Helical" evidence="2">
    <location>
        <begin position="63"/>
        <end position="81"/>
    </location>
</feature>
<comment type="caution">
    <text evidence="3">The sequence shown here is derived from an EMBL/GenBank/DDBJ whole genome shotgun (WGS) entry which is preliminary data.</text>
</comment>
<dbReference type="EMBL" id="QFNK01000007">
    <property type="protein sequence ID" value="PZO88806.1"/>
    <property type="molecule type" value="Genomic_DNA"/>
</dbReference>
<proteinExistence type="predicted"/>
<organism evidence="3 4">
    <name type="scientific">Micavibrio aeruginosavorus</name>
    <dbReference type="NCBI Taxonomy" id="349221"/>
    <lineage>
        <taxon>Bacteria</taxon>
        <taxon>Pseudomonadati</taxon>
        <taxon>Bdellovibrionota</taxon>
        <taxon>Bdellovibrionia</taxon>
        <taxon>Bdellovibrionales</taxon>
        <taxon>Pseudobdellovibrionaceae</taxon>
        <taxon>Micavibrio</taxon>
    </lineage>
</organism>
<dbReference type="Proteomes" id="UP000249557">
    <property type="component" value="Unassembled WGS sequence"/>
</dbReference>